<keyword evidence="1" id="KW-0732">Signal</keyword>
<dbReference type="EMBL" id="FNZH01000002">
    <property type="protein sequence ID" value="SEJ11198.1"/>
    <property type="molecule type" value="Genomic_DNA"/>
</dbReference>
<name>A0A1H6W2P0_9BACT</name>
<organism evidence="2 3">
    <name type="scientific">Cyclobacterium xiamenense</name>
    <dbReference type="NCBI Taxonomy" id="1297121"/>
    <lineage>
        <taxon>Bacteria</taxon>
        <taxon>Pseudomonadati</taxon>
        <taxon>Bacteroidota</taxon>
        <taxon>Cytophagia</taxon>
        <taxon>Cytophagales</taxon>
        <taxon>Cyclobacteriaceae</taxon>
        <taxon>Cyclobacterium</taxon>
    </lineage>
</organism>
<dbReference type="Proteomes" id="UP000199403">
    <property type="component" value="Unassembled WGS sequence"/>
</dbReference>
<reference evidence="3" key="1">
    <citation type="submission" date="2016-10" db="EMBL/GenBank/DDBJ databases">
        <authorList>
            <person name="Varghese N."/>
            <person name="Submissions S."/>
        </authorList>
    </citation>
    <scope>NUCLEOTIDE SEQUENCE [LARGE SCALE GENOMIC DNA]</scope>
    <source>
        <strain evidence="3">IBRC-M 10761</strain>
    </source>
</reference>
<proteinExistence type="predicted"/>
<evidence type="ECO:0000313" key="3">
    <source>
        <dbReference type="Proteomes" id="UP000199403"/>
    </source>
</evidence>
<protein>
    <recommendedName>
        <fullName evidence="4">Outer membrane protein beta-barrel domain-containing protein</fullName>
    </recommendedName>
</protein>
<accession>A0A1H6W2P0</accession>
<sequence length="188" mass="21080">MMKYTLIWLFLIVSAVGLFPANSFAQDGPSYKNRIGINALGLPAENLVLGYEHSFRNRGIWLGLEHRLNQLSEEKDQQVNSIALEYRYYFFSEEKLASGLFAGLYAKYRWGEEATKSGNPVQHTYTALFSGLNAGYRYNYKRLALSGFLGYGLPLTSTEVTDPAGATHALNENYKNDVRIGLTIGLAF</sequence>
<dbReference type="OrthoDB" id="1091815at2"/>
<dbReference type="AlphaFoldDB" id="A0A1H6W2P0"/>
<evidence type="ECO:0000313" key="2">
    <source>
        <dbReference type="EMBL" id="SEJ11198.1"/>
    </source>
</evidence>
<feature type="chain" id="PRO_5011691456" description="Outer membrane protein beta-barrel domain-containing protein" evidence="1">
    <location>
        <begin position="26"/>
        <end position="188"/>
    </location>
</feature>
<feature type="signal peptide" evidence="1">
    <location>
        <begin position="1"/>
        <end position="25"/>
    </location>
</feature>
<dbReference type="STRING" id="1416801.SAMN05192553_102438"/>
<gene>
    <name evidence="2" type="ORF">SAMN05192553_102438</name>
</gene>
<keyword evidence="3" id="KW-1185">Reference proteome</keyword>
<dbReference type="RefSeq" id="WP_092171340.1">
    <property type="nucleotide sequence ID" value="NZ_FNZH01000002.1"/>
</dbReference>
<evidence type="ECO:0000256" key="1">
    <source>
        <dbReference type="SAM" id="SignalP"/>
    </source>
</evidence>
<evidence type="ECO:0008006" key="4">
    <source>
        <dbReference type="Google" id="ProtNLM"/>
    </source>
</evidence>